<dbReference type="HOGENOM" id="CLU_039613_6_2_9"/>
<evidence type="ECO:0000313" key="6">
    <source>
        <dbReference type="EMBL" id="AEW04055.1"/>
    </source>
</evidence>
<reference evidence="7" key="1">
    <citation type="submission" date="2011-12" db="EMBL/GenBank/DDBJ databases">
        <title>The complete genome of chromosome of Sulfobacillus acidophilus DSM 10332.</title>
        <authorList>
            <person name="Lucas S."/>
            <person name="Han J."/>
            <person name="Lapidus A."/>
            <person name="Bruce D."/>
            <person name="Goodwin L."/>
            <person name="Pitluck S."/>
            <person name="Peters L."/>
            <person name="Kyrpides N."/>
            <person name="Mavromatis K."/>
            <person name="Ivanova N."/>
            <person name="Mikhailova N."/>
            <person name="Chertkov O."/>
            <person name="Saunders E."/>
            <person name="Detter J.C."/>
            <person name="Tapia R."/>
            <person name="Han C."/>
            <person name="Land M."/>
            <person name="Hauser L."/>
            <person name="Markowitz V."/>
            <person name="Cheng J.-F."/>
            <person name="Hugenholtz P."/>
            <person name="Woyke T."/>
            <person name="Wu D."/>
            <person name="Pukall R."/>
            <person name="Gehrich-Schroeter G."/>
            <person name="Schneider S."/>
            <person name="Klenk H.-P."/>
            <person name="Eisen J.A."/>
        </authorList>
    </citation>
    <scope>NUCLEOTIDE SEQUENCE [LARGE SCALE GENOMIC DNA]</scope>
    <source>
        <strain evidence="7">ATCC 700253 / DSM 10332 / NAL</strain>
    </source>
</reference>
<dbReference type="SUPFAM" id="SSF46785">
    <property type="entry name" value="Winged helix' DNA-binding domain"/>
    <property type="match status" value="1"/>
</dbReference>
<evidence type="ECO:0000256" key="4">
    <source>
        <dbReference type="ARBA" id="ARBA00023163"/>
    </source>
</evidence>
<dbReference type="Proteomes" id="UP000005439">
    <property type="component" value="Chromosome"/>
</dbReference>
<dbReference type="STRING" id="679936.Sulac_0509"/>
<dbReference type="PRINTS" id="PR00039">
    <property type="entry name" value="HTHLYSR"/>
</dbReference>
<dbReference type="PROSITE" id="PS50931">
    <property type="entry name" value="HTH_LYSR"/>
    <property type="match status" value="1"/>
</dbReference>
<dbReference type="EMBL" id="CP003179">
    <property type="protein sequence ID" value="AEW04055.1"/>
    <property type="molecule type" value="Genomic_DNA"/>
</dbReference>
<dbReference type="Pfam" id="PF00126">
    <property type="entry name" value="HTH_1"/>
    <property type="match status" value="1"/>
</dbReference>
<evidence type="ECO:0000259" key="5">
    <source>
        <dbReference type="PROSITE" id="PS50931"/>
    </source>
</evidence>
<feature type="domain" description="HTH lysR-type" evidence="5">
    <location>
        <begin position="1"/>
        <end position="58"/>
    </location>
</feature>
<keyword evidence="7" id="KW-1185">Reference proteome</keyword>
<reference evidence="6 7" key="2">
    <citation type="journal article" date="2012" name="Stand. Genomic Sci.">
        <title>Complete genome sequence of the moderately thermophilic mineral-sulfide-oxidizing firmicute Sulfobacillus acidophilus type strain (NAL(T)).</title>
        <authorList>
            <person name="Anderson I."/>
            <person name="Chertkov O."/>
            <person name="Chen A."/>
            <person name="Saunders E."/>
            <person name="Lapidus A."/>
            <person name="Nolan M."/>
            <person name="Lucas S."/>
            <person name="Hammon N."/>
            <person name="Deshpande S."/>
            <person name="Cheng J.F."/>
            <person name="Han C."/>
            <person name="Tapia R."/>
            <person name="Goodwin L.A."/>
            <person name="Pitluck S."/>
            <person name="Liolios K."/>
            <person name="Pagani I."/>
            <person name="Ivanova N."/>
            <person name="Mikhailova N."/>
            <person name="Pati A."/>
            <person name="Palaniappan K."/>
            <person name="Land M."/>
            <person name="Pan C."/>
            <person name="Rohde M."/>
            <person name="Pukall R."/>
            <person name="Goker M."/>
            <person name="Detter J.C."/>
            <person name="Woyke T."/>
            <person name="Bristow J."/>
            <person name="Eisen J.A."/>
            <person name="Markowitz V."/>
            <person name="Hugenholtz P."/>
            <person name="Kyrpides N.C."/>
            <person name="Klenk H.P."/>
            <person name="Mavromatis K."/>
        </authorList>
    </citation>
    <scope>NUCLEOTIDE SEQUENCE [LARGE SCALE GENOMIC DNA]</scope>
    <source>
        <strain evidence="7">ATCC 700253 / DSM 10332 / NAL</strain>
    </source>
</reference>
<protein>
    <submittedName>
        <fullName evidence="6">Transcriptional regulator, LysR family</fullName>
    </submittedName>
</protein>
<dbReference type="InterPro" id="IPR000847">
    <property type="entry name" value="LysR_HTH_N"/>
</dbReference>
<dbReference type="SUPFAM" id="SSF53850">
    <property type="entry name" value="Periplasmic binding protein-like II"/>
    <property type="match status" value="1"/>
</dbReference>
<dbReference type="AlphaFoldDB" id="G8TZ86"/>
<name>G8TZ86_SULAD</name>
<dbReference type="InterPro" id="IPR036390">
    <property type="entry name" value="WH_DNA-bd_sf"/>
</dbReference>
<dbReference type="InterPro" id="IPR005119">
    <property type="entry name" value="LysR_subst-bd"/>
</dbReference>
<sequence>MQLEWIQTFLSTVETGSITRAAQKLHLTPAAAGKHIRRLEELLGTPLFVRTPQGMILTDTGARVVAPFQVLLNAWDDVQRSVGPPAVPVRIGALPSLATTVLPRLLWVLNIDYGKMADVAIYPTSNLIRQAFLREEIDLGLLDEKSAPTGCRQTKLFRDPLVVVMNGDDPLAQYCPIPGELLDGNPIVMFPVGCDVRQTMDHWMMTRGVRLNVALEIPFGGSLIGAVRTGQAITVMPLSAIAHEDTQRITMRPLTDGPFRQVVAIARSHQWEPALTTCSQAMIAYLSRWATAHMPITHSDTLSFHQE</sequence>
<organism evidence="6 7">
    <name type="scientific">Sulfobacillus acidophilus (strain ATCC 700253 / DSM 10332 / NAL)</name>
    <dbReference type="NCBI Taxonomy" id="679936"/>
    <lineage>
        <taxon>Bacteria</taxon>
        <taxon>Bacillati</taxon>
        <taxon>Bacillota</taxon>
        <taxon>Clostridia</taxon>
        <taxon>Eubacteriales</taxon>
        <taxon>Clostridiales Family XVII. Incertae Sedis</taxon>
        <taxon>Sulfobacillus</taxon>
    </lineage>
</organism>
<evidence type="ECO:0000313" key="7">
    <source>
        <dbReference type="Proteomes" id="UP000005439"/>
    </source>
</evidence>
<dbReference type="KEGG" id="sap:Sulac_0509"/>
<dbReference type="CDD" id="cd05466">
    <property type="entry name" value="PBP2_LTTR_substrate"/>
    <property type="match status" value="1"/>
</dbReference>
<dbReference type="PATRIC" id="fig|679936.5.peg.533"/>
<dbReference type="GO" id="GO:0032993">
    <property type="term" value="C:protein-DNA complex"/>
    <property type="evidence" value="ECO:0007669"/>
    <property type="project" value="TreeGrafter"/>
</dbReference>
<dbReference type="Gene3D" id="1.10.10.10">
    <property type="entry name" value="Winged helix-like DNA-binding domain superfamily/Winged helix DNA-binding domain"/>
    <property type="match status" value="1"/>
</dbReference>
<evidence type="ECO:0000256" key="3">
    <source>
        <dbReference type="ARBA" id="ARBA00023125"/>
    </source>
</evidence>
<dbReference type="PANTHER" id="PTHR30346:SF28">
    <property type="entry name" value="HTH-TYPE TRANSCRIPTIONAL REGULATOR CYNR"/>
    <property type="match status" value="1"/>
</dbReference>
<dbReference type="Gene3D" id="3.40.190.290">
    <property type="match status" value="1"/>
</dbReference>
<keyword evidence="4" id="KW-0804">Transcription</keyword>
<dbReference type="PANTHER" id="PTHR30346">
    <property type="entry name" value="TRANSCRIPTIONAL DUAL REGULATOR HCAR-RELATED"/>
    <property type="match status" value="1"/>
</dbReference>
<proteinExistence type="inferred from homology"/>
<keyword evidence="3" id="KW-0238">DNA-binding</keyword>
<dbReference type="Pfam" id="PF03466">
    <property type="entry name" value="LysR_substrate"/>
    <property type="match status" value="1"/>
</dbReference>
<gene>
    <name evidence="6" type="ordered locus">Sulac_0509</name>
</gene>
<dbReference type="InterPro" id="IPR036388">
    <property type="entry name" value="WH-like_DNA-bd_sf"/>
</dbReference>
<evidence type="ECO:0000256" key="1">
    <source>
        <dbReference type="ARBA" id="ARBA00009437"/>
    </source>
</evidence>
<comment type="similarity">
    <text evidence="1">Belongs to the LysR transcriptional regulatory family.</text>
</comment>
<dbReference type="GO" id="GO:0003677">
    <property type="term" value="F:DNA binding"/>
    <property type="evidence" value="ECO:0007669"/>
    <property type="project" value="UniProtKB-KW"/>
</dbReference>
<accession>G8TZ86</accession>
<evidence type="ECO:0000256" key="2">
    <source>
        <dbReference type="ARBA" id="ARBA00023015"/>
    </source>
</evidence>
<dbReference type="GO" id="GO:0003700">
    <property type="term" value="F:DNA-binding transcription factor activity"/>
    <property type="evidence" value="ECO:0007669"/>
    <property type="project" value="InterPro"/>
</dbReference>
<keyword evidence="2" id="KW-0805">Transcription regulation</keyword>